<sequence length="125" mass="14098">MVEDLSSSQIDLVRSVSLAINHGRGSDQVIPSIQQPNTVTKKPTLSKGRRRMKSARPALNDDLFLEIRLKPVVSSCWEQNTLRHCSRFVCVMSGISETRFSQRSDGNPSNDNFRLHKNMLNSISQ</sequence>
<evidence type="ECO:0000313" key="3">
    <source>
        <dbReference type="Proteomes" id="UP001283361"/>
    </source>
</evidence>
<dbReference type="EMBL" id="JAWDGP010004927">
    <property type="protein sequence ID" value="KAK3761026.1"/>
    <property type="molecule type" value="Genomic_DNA"/>
</dbReference>
<dbReference type="Proteomes" id="UP001283361">
    <property type="component" value="Unassembled WGS sequence"/>
</dbReference>
<feature type="region of interest" description="Disordered" evidence="1">
    <location>
        <begin position="26"/>
        <end position="54"/>
    </location>
</feature>
<gene>
    <name evidence="2" type="ORF">RRG08_022432</name>
</gene>
<proteinExistence type="predicted"/>
<dbReference type="AlphaFoldDB" id="A0AAE1D8B1"/>
<organism evidence="2 3">
    <name type="scientific">Elysia crispata</name>
    <name type="common">lettuce slug</name>
    <dbReference type="NCBI Taxonomy" id="231223"/>
    <lineage>
        <taxon>Eukaryota</taxon>
        <taxon>Metazoa</taxon>
        <taxon>Spiralia</taxon>
        <taxon>Lophotrochozoa</taxon>
        <taxon>Mollusca</taxon>
        <taxon>Gastropoda</taxon>
        <taxon>Heterobranchia</taxon>
        <taxon>Euthyneura</taxon>
        <taxon>Panpulmonata</taxon>
        <taxon>Sacoglossa</taxon>
        <taxon>Placobranchoidea</taxon>
        <taxon>Plakobranchidae</taxon>
        <taxon>Elysia</taxon>
    </lineage>
</organism>
<keyword evidence="3" id="KW-1185">Reference proteome</keyword>
<accession>A0AAE1D8B1</accession>
<name>A0AAE1D8B1_9GAST</name>
<protein>
    <submittedName>
        <fullName evidence="2">Uncharacterized protein</fullName>
    </submittedName>
</protein>
<comment type="caution">
    <text evidence="2">The sequence shown here is derived from an EMBL/GenBank/DDBJ whole genome shotgun (WGS) entry which is preliminary data.</text>
</comment>
<evidence type="ECO:0000256" key="1">
    <source>
        <dbReference type="SAM" id="MobiDB-lite"/>
    </source>
</evidence>
<reference evidence="2" key="1">
    <citation type="journal article" date="2023" name="G3 (Bethesda)">
        <title>A reference genome for the long-term kleptoplast-retaining sea slug Elysia crispata morphotype clarki.</title>
        <authorList>
            <person name="Eastman K.E."/>
            <person name="Pendleton A.L."/>
            <person name="Shaikh M.A."/>
            <person name="Suttiyut T."/>
            <person name="Ogas R."/>
            <person name="Tomko P."/>
            <person name="Gavelis G."/>
            <person name="Widhalm J.R."/>
            <person name="Wisecaver J.H."/>
        </authorList>
    </citation>
    <scope>NUCLEOTIDE SEQUENCE</scope>
    <source>
        <strain evidence="2">ECLA1</strain>
    </source>
</reference>
<feature type="compositionally biased region" description="Polar residues" evidence="1">
    <location>
        <begin position="29"/>
        <end position="43"/>
    </location>
</feature>
<evidence type="ECO:0000313" key="2">
    <source>
        <dbReference type="EMBL" id="KAK3761026.1"/>
    </source>
</evidence>